<protein>
    <submittedName>
        <fullName evidence="2">DNA mismatch repair protein MutS</fullName>
    </submittedName>
</protein>
<accession>K1T8H5</accession>
<feature type="domain" description="DNA mismatch repair protein MutS-like N-terminal" evidence="1">
    <location>
        <begin position="1"/>
        <end position="90"/>
    </location>
</feature>
<evidence type="ECO:0000259" key="1">
    <source>
        <dbReference type="Pfam" id="PF01624"/>
    </source>
</evidence>
<organism evidence="2">
    <name type="scientific">human gut metagenome</name>
    <dbReference type="NCBI Taxonomy" id="408170"/>
    <lineage>
        <taxon>unclassified sequences</taxon>
        <taxon>metagenomes</taxon>
        <taxon>organismal metagenomes</taxon>
    </lineage>
</organism>
<reference evidence="2" key="1">
    <citation type="journal article" date="2013" name="Environ. Microbiol.">
        <title>Microbiota from the distal guts of lean and obese adolescents exhibit partial functional redundancy besides clear differences in community structure.</title>
        <authorList>
            <person name="Ferrer M."/>
            <person name="Ruiz A."/>
            <person name="Lanza F."/>
            <person name="Haange S.B."/>
            <person name="Oberbach A."/>
            <person name="Till H."/>
            <person name="Bargiela R."/>
            <person name="Campoy C."/>
            <person name="Segura M.T."/>
            <person name="Richter M."/>
            <person name="von Bergen M."/>
            <person name="Seifert J."/>
            <person name="Suarez A."/>
        </authorList>
    </citation>
    <scope>NUCLEOTIDE SEQUENCE</scope>
</reference>
<dbReference type="SUPFAM" id="SSF55271">
    <property type="entry name" value="DNA repair protein MutS, domain I"/>
    <property type="match status" value="1"/>
</dbReference>
<dbReference type="GO" id="GO:0005524">
    <property type="term" value="F:ATP binding"/>
    <property type="evidence" value="ECO:0007669"/>
    <property type="project" value="InterPro"/>
</dbReference>
<feature type="non-terminal residue" evidence="2">
    <location>
        <position position="96"/>
    </location>
</feature>
<sequence length="96" mass="10563">MGDFYEMFFDDALTASRELELTLTGKACGLPDRAPMCGVPFHSYEIYAARLIAKGYKVAICEQMEDPALAKGLVKRDIIRVITPGTVIESSMLADD</sequence>
<dbReference type="AlphaFoldDB" id="K1T8H5"/>
<gene>
    <name evidence="2" type="ORF">OBE_11508</name>
</gene>
<dbReference type="Gene3D" id="3.40.1170.10">
    <property type="entry name" value="DNA repair protein MutS, domain I"/>
    <property type="match status" value="1"/>
</dbReference>
<evidence type="ECO:0000313" key="2">
    <source>
        <dbReference type="EMBL" id="EKC55556.1"/>
    </source>
</evidence>
<dbReference type="GO" id="GO:0006298">
    <property type="term" value="P:mismatch repair"/>
    <property type="evidence" value="ECO:0007669"/>
    <property type="project" value="InterPro"/>
</dbReference>
<dbReference type="GO" id="GO:0030983">
    <property type="term" value="F:mismatched DNA binding"/>
    <property type="evidence" value="ECO:0007669"/>
    <property type="project" value="InterPro"/>
</dbReference>
<comment type="caution">
    <text evidence="2">The sequence shown here is derived from an EMBL/GenBank/DDBJ whole genome shotgun (WGS) entry which is preliminary data.</text>
</comment>
<proteinExistence type="predicted"/>
<dbReference type="InterPro" id="IPR016151">
    <property type="entry name" value="DNA_mismatch_repair_MutS_N"/>
</dbReference>
<dbReference type="InterPro" id="IPR007695">
    <property type="entry name" value="DNA_mismatch_repair_MutS-lik_N"/>
</dbReference>
<dbReference type="Pfam" id="PF01624">
    <property type="entry name" value="MutS_I"/>
    <property type="match status" value="1"/>
</dbReference>
<name>K1T8H5_9ZZZZ</name>
<dbReference type="EMBL" id="AJWZ01007926">
    <property type="protein sequence ID" value="EKC55556.1"/>
    <property type="molecule type" value="Genomic_DNA"/>
</dbReference>